<dbReference type="GO" id="GO:0006071">
    <property type="term" value="P:glycerol metabolic process"/>
    <property type="evidence" value="ECO:0007669"/>
    <property type="project" value="InterPro"/>
</dbReference>
<organism evidence="1 2">
    <name type="scientific">Lactuca sativa</name>
    <name type="common">Garden lettuce</name>
    <dbReference type="NCBI Taxonomy" id="4236"/>
    <lineage>
        <taxon>Eukaryota</taxon>
        <taxon>Viridiplantae</taxon>
        <taxon>Streptophyta</taxon>
        <taxon>Embryophyta</taxon>
        <taxon>Tracheophyta</taxon>
        <taxon>Spermatophyta</taxon>
        <taxon>Magnoliopsida</taxon>
        <taxon>eudicotyledons</taxon>
        <taxon>Gunneridae</taxon>
        <taxon>Pentapetalae</taxon>
        <taxon>asterids</taxon>
        <taxon>campanulids</taxon>
        <taxon>Asterales</taxon>
        <taxon>Asteraceae</taxon>
        <taxon>Cichorioideae</taxon>
        <taxon>Cichorieae</taxon>
        <taxon>Lactucinae</taxon>
        <taxon>Lactuca</taxon>
    </lineage>
</organism>
<dbReference type="Proteomes" id="UP000235145">
    <property type="component" value="Unassembled WGS sequence"/>
</dbReference>
<keyword evidence="2" id="KW-1185">Reference proteome</keyword>
<sequence>MKRLQGMGVSFIFLDLRDNLGGLVQEVAIEAAVSTIIHLKDSLNEWDSKVGDGDCGSTVSLSPHPNFVANNFDMYYLQLARTCYNFYQCTPTKLAGENYFLHSGQLMFKSLFVIYTRWTTTIFLTWRICFLHDI</sequence>
<proteinExistence type="predicted"/>
<dbReference type="InterPro" id="IPR036117">
    <property type="entry name" value="DhaL_dom_sf"/>
</dbReference>
<gene>
    <name evidence="1" type="ORF">LSAT_V11C400168400</name>
</gene>
<evidence type="ECO:0000313" key="1">
    <source>
        <dbReference type="EMBL" id="KAJ0212235.1"/>
    </source>
</evidence>
<dbReference type="SUPFAM" id="SSF101473">
    <property type="entry name" value="DhaL-like"/>
    <property type="match status" value="1"/>
</dbReference>
<name>A0A9R1VWT4_LACSA</name>
<comment type="caution">
    <text evidence="1">The sequence shown here is derived from an EMBL/GenBank/DDBJ whole genome shotgun (WGS) entry which is preliminary data.</text>
</comment>
<dbReference type="EMBL" id="NBSK02000004">
    <property type="protein sequence ID" value="KAJ0212235.1"/>
    <property type="molecule type" value="Genomic_DNA"/>
</dbReference>
<dbReference type="Gene3D" id="1.25.40.340">
    <property type="match status" value="1"/>
</dbReference>
<dbReference type="GO" id="GO:0004371">
    <property type="term" value="F:glycerone kinase activity"/>
    <property type="evidence" value="ECO:0007669"/>
    <property type="project" value="InterPro"/>
</dbReference>
<dbReference type="AlphaFoldDB" id="A0A9R1VWT4"/>
<protein>
    <recommendedName>
        <fullName evidence="3">Tail specific protease domain-containing protein</fullName>
    </recommendedName>
</protein>
<accession>A0A9R1VWT4</accession>
<reference evidence="1 2" key="1">
    <citation type="journal article" date="2017" name="Nat. Commun.">
        <title>Genome assembly with in vitro proximity ligation data and whole-genome triplication in lettuce.</title>
        <authorList>
            <person name="Reyes-Chin-Wo S."/>
            <person name="Wang Z."/>
            <person name="Yang X."/>
            <person name="Kozik A."/>
            <person name="Arikit S."/>
            <person name="Song C."/>
            <person name="Xia L."/>
            <person name="Froenicke L."/>
            <person name="Lavelle D.O."/>
            <person name="Truco M.J."/>
            <person name="Xia R."/>
            <person name="Zhu S."/>
            <person name="Xu C."/>
            <person name="Xu H."/>
            <person name="Xu X."/>
            <person name="Cox K."/>
            <person name="Korf I."/>
            <person name="Meyers B.C."/>
            <person name="Michelmore R.W."/>
        </authorList>
    </citation>
    <scope>NUCLEOTIDE SEQUENCE [LARGE SCALE GENOMIC DNA]</scope>
    <source>
        <strain evidence="2">cv. Salinas</strain>
        <tissue evidence="1">Seedlings</tissue>
    </source>
</reference>
<evidence type="ECO:0000313" key="2">
    <source>
        <dbReference type="Proteomes" id="UP000235145"/>
    </source>
</evidence>
<evidence type="ECO:0008006" key="3">
    <source>
        <dbReference type="Google" id="ProtNLM"/>
    </source>
</evidence>